<proteinExistence type="predicted"/>
<feature type="region of interest" description="Disordered" evidence="1">
    <location>
        <begin position="1"/>
        <end position="29"/>
    </location>
</feature>
<protein>
    <submittedName>
        <fullName evidence="2">Uncharacterized protein</fullName>
    </submittedName>
</protein>
<reference evidence="2" key="1">
    <citation type="submission" date="2022-07" db="EMBL/GenBank/DDBJ databases">
        <authorList>
            <person name="Macas J."/>
            <person name="Novak P."/>
            <person name="Neumann P."/>
        </authorList>
    </citation>
    <scope>NUCLEOTIDE SEQUENCE</scope>
</reference>
<name>A0AAV0F7K9_9ASTE</name>
<dbReference type="EMBL" id="CAMAPF010000966">
    <property type="protein sequence ID" value="CAH9131527.1"/>
    <property type="molecule type" value="Genomic_DNA"/>
</dbReference>
<comment type="caution">
    <text evidence="2">The sequence shown here is derived from an EMBL/GenBank/DDBJ whole genome shotgun (WGS) entry which is preliminary data.</text>
</comment>
<feature type="compositionally biased region" description="Basic and acidic residues" evidence="1">
    <location>
        <begin position="20"/>
        <end position="29"/>
    </location>
</feature>
<evidence type="ECO:0000313" key="3">
    <source>
        <dbReference type="Proteomes" id="UP001152523"/>
    </source>
</evidence>
<dbReference type="AlphaFoldDB" id="A0AAV0F7K9"/>
<dbReference type="Proteomes" id="UP001152523">
    <property type="component" value="Unassembled WGS sequence"/>
</dbReference>
<sequence>MAGETGGSDENRNHARRRRINDAPMHKPSFTDEEWRSLLQMMEKCKAGTSEEKLSSTKTNNAWLLDSGASYHMTGNKQLLKKTTYFRGHRLEWVIDAGEFIISGVLIMLKHTQWKRRTQVTCGTLGWDIHQ</sequence>
<evidence type="ECO:0000313" key="2">
    <source>
        <dbReference type="EMBL" id="CAH9131527.1"/>
    </source>
</evidence>
<keyword evidence="3" id="KW-1185">Reference proteome</keyword>
<accession>A0AAV0F7K9</accession>
<gene>
    <name evidence="2" type="ORF">CEPIT_LOCUS31455</name>
</gene>
<organism evidence="2 3">
    <name type="scientific">Cuscuta epithymum</name>
    <dbReference type="NCBI Taxonomy" id="186058"/>
    <lineage>
        <taxon>Eukaryota</taxon>
        <taxon>Viridiplantae</taxon>
        <taxon>Streptophyta</taxon>
        <taxon>Embryophyta</taxon>
        <taxon>Tracheophyta</taxon>
        <taxon>Spermatophyta</taxon>
        <taxon>Magnoliopsida</taxon>
        <taxon>eudicotyledons</taxon>
        <taxon>Gunneridae</taxon>
        <taxon>Pentapetalae</taxon>
        <taxon>asterids</taxon>
        <taxon>lamiids</taxon>
        <taxon>Solanales</taxon>
        <taxon>Convolvulaceae</taxon>
        <taxon>Cuscuteae</taxon>
        <taxon>Cuscuta</taxon>
        <taxon>Cuscuta subgen. Cuscuta</taxon>
    </lineage>
</organism>
<evidence type="ECO:0000256" key="1">
    <source>
        <dbReference type="SAM" id="MobiDB-lite"/>
    </source>
</evidence>